<sequence>MRTALSVFSPIAPAVSLVSAASLALAPSFSISSVGTVPVPLGVSIPPLLNLIPLLPRLPSQLSRTPPTKSDLHLPLLPHSILDIDKGELKGLRSRSLSVSLASEPGTRLVADPVDDFGGFSSPNDPRMQGLPTFAMGRVPLPTGRKEREGHFNEERSKEKGVQSEGREKEIRLTSAYSRNNFDS</sequence>
<evidence type="ECO:0000313" key="4">
    <source>
        <dbReference type="Proteomes" id="UP000006757"/>
    </source>
</evidence>
<dbReference type="HOGENOM" id="CLU_1469221_0_0_1"/>
<feature type="signal peptide" evidence="2">
    <location>
        <begin position="1"/>
        <end position="20"/>
    </location>
</feature>
<dbReference type="Proteomes" id="UP000006757">
    <property type="component" value="Unassembled WGS sequence"/>
</dbReference>
<keyword evidence="4" id="KW-1185">Reference proteome</keyword>
<comment type="caution">
    <text evidence="3">The sequence shown here is derived from an EMBL/GenBank/DDBJ whole genome shotgun (WGS) entry which is preliminary data.</text>
</comment>
<name>K1WAI0_TRIAC</name>
<keyword evidence="2" id="KW-0732">Signal</keyword>
<protein>
    <submittedName>
        <fullName evidence="3">Uncharacterized protein</fullName>
    </submittedName>
</protein>
<feature type="compositionally biased region" description="Polar residues" evidence="1">
    <location>
        <begin position="175"/>
        <end position="184"/>
    </location>
</feature>
<proteinExistence type="predicted"/>
<evidence type="ECO:0000256" key="1">
    <source>
        <dbReference type="SAM" id="MobiDB-lite"/>
    </source>
</evidence>
<evidence type="ECO:0000313" key="3">
    <source>
        <dbReference type="EMBL" id="EKC98633.1"/>
    </source>
</evidence>
<accession>K1WAI0</accession>
<gene>
    <name evidence="3" type="ORF">A1Q2_07055</name>
</gene>
<feature type="region of interest" description="Disordered" evidence="1">
    <location>
        <begin position="123"/>
        <end position="184"/>
    </location>
</feature>
<feature type="chain" id="PRO_5003852812" evidence="2">
    <location>
        <begin position="21"/>
        <end position="184"/>
    </location>
</feature>
<organism evidence="3 4">
    <name type="scientific">Trichosporon asahii var. asahii (strain CBS 8904)</name>
    <name type="common">Yeast</name>
    <dbReference type="NCBI Taxonomy" id="1220162"/>
    <lineage>
        <taxon>Eukaryota</taxon>
        <taxon>Fungi</taxon>
        <taxon>Dikarya</taxon>
        <taxon>Basidiomycota</taxon>
        <taxon>Agaricomycotina</taxon>
        <taxon>Tremellomycetes</taxon>
        <taxon>Trichosporonales</taxon>
        <taxon>Trichosporonaceae</taxon>
        <taxon>Trichosporon</taxon>
    </lineage>
</organism>
<reference evidence="3 4" key="1">
    <citation type="journal article" date="2012" name="Eukaryot. Cell">
        <title>Genome sequence of the Trichosporon asahii environmental strain CBS 8904.</title>
        <authorList>
            <person name="Yang R.Y."/>
            <person name="Li H.T."/>
            <person name="Zhu H."/>
            <person name="Zhou G.P."/>
            <person name="Wang M."/>
            <person name="Wang L."/>
        </authorList>
    </citation>
    <scope>NUCLEOTIDE SEQUENCE [LARGE SCALE GENOMIC DNA]</scope>
    <source>
        <strain evidence="3 4">CBS 8904</strain>
    </source>
</reference>
<dbReference type="EMBL" id="AMBO01000385">
    <property type="protein sequence ID" value="EKC98633.1"/>
    <property type="molecule type" value="Genomic_DNA"/>
</dbReference>
<dbReference type="InParanoid" id="K1WAI0"/>
<evidence type="ECO:0000256" key="2">
    <source>
        <dbReference type="SAM" id="SignalP"/>
    </source>
</evidence>
<feature type="compositionally biased region" description="Basic and acidic residues" evidence="1">
    <location>
        <begin position="144"/>
        <end position="172"/>
    </location>
</feature>
<dbReference type="AlphaFoldDB" id="K1WAI0"/>